<dbReference type="InterPro" id="IPR050708">
    <property type="entry name" value="T6SS_VgrG/RHS"/>
</dbReference>
<evidence type="ECO:0000313" key="3">
    <source>
        <dbReference type="EMBL" id="NIZ41055.1"/>
    </source>
</evidence>
<keyword evidence="1" id="KW-0677">Repeat</keyword>
<gene>
    <name evidence="3" type="ORF">HCT14_06015</name>
</gene>
<name>A0A968KWQ8_9SPIO</name>
<dbReference type="Gene3D" id="2.180.10.10">
    <property type="entry name" value="RHS repeat-associated core"/>
    <property type="match status" value="1"/>
</dbReference>
<dbReference type="InterPro" id="IPR056823">
    <property type="entry name" value="TEN-like_YD-shell"/>
</dbReference>
<accession>A0A968KWQ8</accession>
<organism evidence="3 4">
    <name type="scientific">Entomospira entomophila</name>
    <dbReference type="NCBI Taxonomy" id="2719988"/>
    <lineage>
        <taxon>Bacteria</taxon>
        <taxon>Pseudomonadati</taxon>
        <taxon>Spirochaetota</taxon>
        <taxon>Spirochaetia</taxon>
        <taxon>Spirochaetales</taxon>
        <taxon>Spirochaetaceae</taxon>
        <taxon>Entomospira</taxon>
    </lineage>
</organism>
<feature type="domain" description="Teneurin-like YD-shell" evidence="2">
    <location>
        <begin position="67"/>
        <end position="198"/>
    </location>
</feature>
<evidence type="ECO:0000313" key="4">
    <source>
        <dbReference type="Proteomes" id="UP000711995"/>
    </source>
</evidence>
<dbReference type="AlphaFoldDB" id="A0A968KWQ8"/>
<dbReference type="PANTHER" id="PTHR32305">
    <property type="match status" value="1"/>
</dbReference>
<dbReference type="InterPro" id="IPR022385">
    <property type="entry name" value="Rhs_assc_core"/>
</dbReference>
<keyword evidence="4" id="KW-1185">Reference proteome</keyword>
<protein>
    <submittedName>
        <fullName evidence="3">RHS repeat-associated core domain-containing protein</fullName>
    </submittedName>
</protein>
<comment type="caution">
    <text evidence="3">The sequence shown here is derived from an EMBL/GenBank/DDBJ whole genome shotgun (WGS) entry which is preliminary data.</text>
</comment>
<dbReference type="EMBL" id="JAATLJ010000001">
    <property type="protein sequence ID" value="NIZ41055.1"/>
    <property type="molecule type" value="Genomic_DNA"/>
</dbReference>
<proteinExistence type="predicted"/>
<reference evidence="3 4" key="1">
    <citation type="submission" date="2020-03" db="EMBL/GenBank/DDBJ databases">
        <title>Spirochaetal bacteria isolated from arthropods constitute a novel genus Entomospira genus novum within the order Spirochaetales.</title>
        <authorList>
            <person name="Grana-Miraglia L."/>
            <person name="Sikutova S."/>
            <person name="Fingerle V."/>
            <person name="Sing A."/>
            <person name="Castillo-Ramirez S."/>
            <person name="Margos G."/>
            <person name="Rudolf I."/>
        </authorList>
    </citation>
    <scope>NUCLEOTIDE SEQUENCE [LARGE SCALE GENOMIC DNA]</scope>
    <source>
        <strain evidence="3 4">BR193</strain>
    </source>
</reference>
<sequence>MMHQGQRTFKKSSQRENLYYDKMWQVDVTGRNNIEYKNIYLGRDRLLTKMGNEAYHNASDNSYQRINQYYNHANHIGSVNVISDYQGKEFKYVEYTPYGEEWFSETSNLNSGAVGPDGLEYGFTDHLHDEETGLIYANARYLDPKTSRWMSSDPAMADYMPLSKEHKNAEEYNQNLPGMGGIYNSRNLQTYHYAGNNPLKYTDPTGQWIWLVWAGVGVAVAWQSYREVRAKQALGESGWSVLTDWRALARIGIAGGLTYLGGVWAGSVGVGTMATAEVLTVGAFMGGELHLLQELLFMLTRNGEFDESDFTVGFAQAMFLGTIGSLIDNEVFGAMLGELPYIASLFKGKQGSDKTDWGRIEREFREKYTRIRDAVRAQGFDMPETYEEFEEEMRIAAEEAQEQIRVDEINRAKGIKSLSPAP</sequence>
<dbReference type="PANTHER" id="PTHR32305:SF15">
    <property type="entry name" value="PROTEIN RHSA-RELATED"/>
    <property type="match status" value="1"/>
</dbReference>
<dbReference type="NCBIfam" id="TIGR03696">
    <property type="entry name" value="Rhs_assc_core"/>
    <property type="match status" value="1"/>
</dbReference>
<evidence type="ECO:0000256" key="1">
    <source>
        <dbReference type="ARBA" id="ARBA00022737"/>
    </source>
</evidence>
<evidence type="ECO:0000259" key="2">
    <source>
        <dbReference type="Pfam" id="PF25023"/>
    </source>
</evidence>
<dbReference type="Pfam" id="PF25023">
    <property type="entry name" value="TEN_YD-shell"/>
    <property type="match status" value="1"/>
</dbReference>
<dbReference type="Proteomes" id="UP000711995">
    <property type="component" value="Unassembled WGS sequence"/>
</dbReference>
<dbReference type="RefSeq" id="WP_167700635.1">
    <property type="nucleotide sequence ID" value="NZ_CP118174.1"/>
</dbReference>